<reference evidence="1" key="1">
    <citation type="journal article" date="2014" name="Front. Microbiol.">
        <title>High frequency of phylogenetically diverse reductive dehalogenase-homologous genes in deep subseafloor sedimentary metagenomes.</title>
        <authorList>
            <person name="Kawai M."/>
            <person name="Futagami T."/>
            <person name="Toyoda A."/>
            <person name="Takaki Y."/>
            <person name="Nishi S."/>
            <person name="Hori S."/>
            <person name="Arai W."/>
            <person name="Tsubouchi T."/>
            <person name="Morono Y."/>
            <person name="Uchiyama I."/>
            <person name="Ito T."/>
            <person name="Fujiyama A."/>
            <person name="Inagaki F."/>
            <person name="Takami H."/>
        </authorList>
    </citation>
    <scope>NUCLEOTIDE SEQUENCE</scope>
    <source>
        <strain evidence="1">Expedition CK06-06</strain>
    </source>
</reference>
<proteinExistence type="predicted"/>
<gene>
    <name evidence="1" type="ORF">S01H1_62015</name>
</gene>
<feature type="non-terminal residue" evidence="1">
    <location>
        <position position="1"/>
    </location>
</feature>
<evidence type="ECO:0000313" key="1">
    <source>
        <dbReference type="EMBL" id="GAG38647.1"/>
    </source>
</evidence>
<dbReference type="EMBL" id="BARS01040705">
    <property type="protein sequence ID" value="GAG38647.1"/>
    <property type="molecule type" value="Genomic_DNA"/>
</dbReference>
<name>X0XTJ8_9ZZZZ</name>
<dbReference type="AlphaFoldDB" id="X0XTJ8"/>
<comment type="caution">
    <text evidence="1">The sequence shown here is derived from an EMBL/GenBank/DDBJ whole genome shotgun (WGS) entry which is preliminary data.</text>
</comment>
<sequence length="81" mass="9296">LHFIIEEEGVYLDYDFLYSLLDGGDIKELIVVFDEAVWFTIDLSSTDTPQERTRNCDLMRINDVDVLFVVYSSLDSLLKGG</sequence>
<accession>X0XTJ8</accession>
<protein>
    <submittedName>
        <fullName evidence="1">Uncharacterized protein</fullName>
    </submittedName>
</protein>
<organism evidence="1">
    <name type="scientific">marine sediment metagenome</name>
    <dbReference type="NCBI Taxonomy" id="412755"/>
    <lineage>
        <taxon>unclassified sequences</taxon>
        <taxon>metagenomes</taxon>
        <taxon>ecological metagenomes</taxon>
    </lineage>
</organism>